<organism evidence="1 2">
    <name type="scientific">Clohesyomyces aquaticus</name>
    <dbReference type="NCBI Taxonomy" id="1231657"/>
    <lineage>
        <taxon>Eukaryota</taxon>
        <taxon>Fungi</taxon>
        <taxon>Dikarya</taxon>
        <taxon>Ascomycota</taxon>
        <taxon>Pezizomycotina</taxon>
        <taxon>Dothideomycetes</taxon>
        <taxon>Pleosporomycetidae</taxon>
        <taxon>Pleosporales</taxon>
        <taxon>Lindgomycetaceae</taxon>
        <taxon>Clohesyomyces</taxon>
    </lineage>
</organism>
<proteinExistence type="predicted"/>
<gene>
    <name evidence="1" type="ORF">BCR34DRAFT_607180</name>
</gene>
<dbReference type="AlphaFoldDB" id="A0A1Y1YIV5"/>
<name>A0A1Y1YIV5_9PLEO</name>
<dbReference type="Proteomes" id="UP000193144">
    <property type="component" value="Unassembled WGS sequence"/>
</dbReference>
<evidence type="ECO:0000313" key="2">
    <source>
        <dbReference type="Proteomes" id="UP000193144"/>
    </source>
</evidence>
<comment type="caution">
    <text evidence="1">The sequence shown here is derived from an EMBL/GenBank/DDBJ whole genome shotgun (WGS) entry which is preliminary data.</text>
</comment>
<evidence type="ECO:0000313" key="1">
    <source>
        <dbReference type="EMBL" id="ORX97676.1"/>
    </source>
</evidence>
<reference evidence="1 2" key="1">
    <citation type="submission" date="2016-07" db="EMBL/GenBank/DDBJ databases">
        <title>Pervasive Adenine N6-methylation of Active Genes in Fungi.</title>
        <authorList>
            <consortium name="DOE Joint Genome Institute"/>
            <person name="Mondo S.J."/>
            <person name="Dannebaum R.O."/>
            <person name="Kuo R.C."/>
            <person name="Labutti K."/>
            <person name="Haridas S."/>
            <person name="Kuo A."/>
            <person name="Salamov A."/>
            <person name="Ahrendt S.R."/>
            <person name="Lipzen A."/>
            <person name="Sullivan W."/>
            <person name="Andreopoulos W.B."/>
            <person name="Clum A."/>
            <person name="Lindquist E."/>
            <person name="Daum C."/>
            <person name="Ramamoorthy G.K."/>
            <person name="Gryganskyi A."/>
            <person name="Culley D."/>
            <person name="Magnuson J.K."/>
            <person name="James T.Y."/>
            <person name="O'Malley M.A."/>
            <person name="Stajich J.E."/>
            <person name="Spatafora J.W."/>
            <person name="Visel A."/>
            <person name="Grigoriev I.V."/>
        </authorList>
    </citation>
    <scope>NUCLEOTIDE SEQUENCE [LARGE SCALE GENOMIC DNA]</scope>
    <source>
        <strain evidence="1 2">CBS 115471</strain>
    </source>
</reference>
<dbReference type="EMBL" id="MCFA01000229">
    <property type="protein sequence ID" value="ORX97676.1"/>
    <property type="molecule type" value="Genomic_DNA"/>
</dbReference>
<protein>
    <submittedName>
        <fullName evidence="1">Uncharacterized protein</fullName>
    </submittedName>
</protein>
<keyword evidence="2" id="KW-1185">Reference proteome</keyword>
<accession>A0A1Y1YIV5</accession>
<sequence>MNEVVWIEGGDMSCVPDVHKYHFWIINFEIGAKHTSALLDYLALLSSSSSSSSSSPTTSIIIYPKHIIFIRLFFDDGDIFHSVSMPGVHHYHHVAWKCNHVALHYNPNTALWKWNQLHHEYIPDILEHHNHTGRLYKEPDCDRDSIQHCLKYTRHPDHRVFGIFVSNFNSQDLHRKLSTSRNCYDPRKPRYHHAIYSQYLSNITSVGDCYYANYDYDYNLNHGFDYNINNVITLHGIFPNTNYYHIFVSVSYFSGQQLLRLGNVSDYVTYGDEGCDYLFRDHRLCPDNVPYLPDCPVVSDSDDGNINDYNYRKLLQRHFKYTQADGQPNLYAISTDHHKNGDCSNWVTTKLPLSTMSDKLCADD</sequence>